<feature type="domain" description="DUF1731" evidence="3">
    <location>
        <begin position="259"/>
        <end position="300"/>
    </location>
</feature>
<feature type="domain" description="NAD-dependent epimerase/dehydratase" evidence="2">
    <location>
        <begin position="1"/>
        <end position="224"/>
    </location>
</feature>
<evidence type="ECO:0000259" key="2">
    <source>
        <dbReference type="Pfam" id="PF01370"/>
    </source>
</evidence>
<sequence>MLVAGVGLVGSALIEKAREHGWKIRTLHRSDSGQVTGVQYRENGDEFAYWNPAKHELDPAAVVGADAVVCLNGAAIAPNPWTKSRRKLLRASRLDSTETLAQTMANLPAVDRPKVFLSGSAIGFYGDRGEARLSDLDSHQVGQGFLANLCQEWEACAQVAEDAGIRTAQNRTGLVVSDRGGIGAMLEKLYRFGLGARLGDGRQWQAYIGLDDAASALLFALENDNFTGPFNLTSPVPIRNKDLHDFLSWRAKVPSPWVAPAPAVKLAGDMGKELLLASARTFPDQLEKAGFEFANPDAPSMFNRYFGAK</sequence>
<dbReference type="AlphaFoldDB" id="A0A1D9MMQ5"/>
<keyword evidence="5" id="KW-1185">Reference proteome</keyword>
<dbReference type="Proteomes" id="UP000176288">
    <property type="component" value="Chromosome"/>
</dbReference>
<dbReference type="PANTHER" id="PTHR11092">
    <property type="entry name" value="SUGAR NUCLEOTIDE EPIMERASE RELATED"/>
    <property type="match status" value="1"/>
</dbReference>
<reference evidence="4 5" key="1">
    <citation type="submission" date="2016-10" db="EMBL/GenBank/DDBJ databases">
        <title>Actinomyces aegypiusis sp. nov., isolated from the Aegypius monachus in Qinghai Tibet Plateau China.</title>
        <authorList>
            <person name="Wang Y."/>
        </authorList>
    </citation>
    <scope>NUCLEOTIDE SEQUENCE [LARGE SCALE GENOMIC DNA]</scope>
    <source>
        <strain evidence="4 5">VUL4_3</strain>
    </source>
</reference>
<dbReference type="Pfam" id="PF08338">
    <property type="entry name" value="DUF1731"/>
    <property type="match status" value="1"/>
</dbReference>
<dbReference type="InterPro" id="IPR001509">
    <property type="entry name" value="Epimerase_deHydtase"/>
</dbReference>
<accession>A0A1D9MMQ5</accession>
<protein>
    <submittedName>
        <fullName evidence="4">TIGR01777 family protein</fullName>
    </submittedName>
</protein>
<gene>
    <name evidence="4" type="ORF">BK816_08345</name>
</gene>
<dbReference type="STRING" id="1912795.BK816_08345"/>
<dbReference type="NCBIfam" id="TIGR01777">
    <property type="entry name" value="yfcH"/>
    <property type="match status" value="1"/>
</dbReference>
<evidence type="ECO:0000259" key="3">
    <source>
        <dbReference type="Pfam" id="PF08338"/>
    </source>
</evidence>
<evidence type="ECO:0000256" key="1">
    <source>
        <dbReference type="ARBA" id="ARBA00009353"/>
    </source>
</evidence>
<dbReference type="Gene3D" id="3.40.50.720">
    <property type="entry name" value="NAD(P)-binding Rossmann-like Domain"/>
    <property type="match status" value="1"/>
</dbReference>
<dbReference type="PANTHER" id="PTHR11092:SF0">
    <property type="entry name" value="EPIMERASE FAMILY PROTEIN SDR39U1"/>
    <property type="match status" value="1"/>
</dbReference>
<dbReference type="EMBL" id="CP017812">
    <property type="protein sequence ID" value="AOZ73565.1"/>
    <property type="molecule type" value="Genomic_DNA"/>
</dbReference>
<dbReference type="SUPFAM" id="SSF51735">
    <property type="entry name" value="NAD(P)-binding Rossmann-fold domains"/>
    <property type="match status" value="1"/>
</dbReference>
<proteinExistence type="inferred from homology"/>
<dbReference type="Pfam" id="PF01370">
    <property type="entry name" value="Epimerase"/>
    <property type="match status" value="1"/>
</dbReference>
<name>A0A1D9MMQ5_9ACTO</name>
<dbReference type="InterPro" id="IPR010099">
    <property type="entry name" value="SDR39U1"/>
</dbReference>
<dbReference type="InterPro" id="IPR013549">
    <property type="entry name" value="DUF1731"/>
</dbReference>
<evidence type="ECO:0000313" key="4">
    <source>
        <dbReference type="EMBL" id="AOZ73565.1"/>
    </source>
</evidence>
<organism evidence="4 5">
    <name type="scientific">Boudabousia tangfeifanii</name>
    <dbReference type="NCBI Taxonomy" id="1912795"/>
    <lineage>
        <taxon>Bacteria</taxon>
        <taxon>Bacillati</taxon>
        <taxon>Actinomycetota</taxon>
        <taxon>Actinomycetes</taxon>
        <taxon>Actinomycetales</taxon>
        <taxon>Actinomycetaceae</taxon>
        <taxon>Boudabousia</taxon>
    </lineage>
</organism>
<dbReference type="KEGG" id="avu:BK816_08345"/>
<evidence type="ECO:0000313" key="5">
    <source>
        <dbReference type="Proteomes" id="UP000176288"/>
    </source>
</evidence>
<dbReference type="InterPro" id="IPR036291">
    <property type="entry name" value="NAD(P)-bd_dom_sf"/>
</dbReference>
<comment type="similarity">
    <text evidence="1">Belongs to the NAD(P)-dependent epimerase/dehydratase family. SDR39U1 subfamily.</text>
</comment>